<name>A0A1F7VAK3_9BACT</name>
<accession>A0A1F7VAK3</accession>
<evidence type="ECO:0008006" key="4">
    <source>
        <dbReference type="Google" id="ProtNLM"/>
    </source>
</evidence>
<reference evidence="2 3" key="1">
    <citation type="journal article" date="2016" name="Nat. Commun.">
        <title>Thousands of microbial genomes shed light on interconnected biogeochemical processes in an aquifer system.</title>
        <authorList>
            <person name="Anantharaman K."/>
            <person name="Brown C.T."/>
            <person name="Hug L.A."/>
            <person name="Sharon I."/>
            <person name="Castelle C.J."/>
            <person name="Probst A.J."/>
            <person name="Thomas B.C."/>
            <person name="Singh A."/>
            <person name="Wilkins M.J."/>
            <person name="Karaoz U."/>
            <person name="Brodie E.L."/>
            <person name="Williams K.H."/>
            <person name="Hubbard S.S."/>
            <person name="Banfield J.F."/>
        </authorList>
    </citation>
    <scope>NUCLEOTIDE SEQUENCE [LARGE SCALE GENOMIC DNA]</scope>
</reference>
<dbReference type="EMBL" id="MGER01000072">
    <property type="protein sequence ID" value="OGL87580.1"/>
    <property type="molecule type" value="Genomic_DNA"/>
</dbReference>
<dbReference type="Proteomes" id="UP000178264">
    <property type="component" value="Unassembled WGS sequence"/>
</dbReference>
<keyword evidence="1" id="KW-0812">Transmembrane</keyword>
<feature type="transmembrane region" description="Helical" evidence="1">
    <location>
        <begin position="344"/>
        <end position="363"/>
    </location>
</feature>
<evidence type="ECO:0000313" key="3">
    <source>
        <dbReference type="Proteomes" id="UP000178264"/>
    </source>
</evidence>
<proteinExistence type="predicted"/>
<keyword evidence="1" id="KW-1133">Transmembrane helix</keyword>
<protein>
    <recommendedName>
        <fullName evidence="4">Glycosyltransferase RgtA/B/C/D-like domain-containing protein</fullName>
    </recommendedName>
</protein>
<sequence>MYRNGAALIIAVCVGLVTALPQIIQRVETGERYQGVAVRGTDTEEYYLIRIREAYDGHWRVASPDLYEYKQAPFVQPSIPEIVMGGAARLLGLNIIDVVVAAKFLFPFLLSLVLYALVCAMTGQTLLALLIPPAIVMAGQTLVSPTMVLRLLRLQAGAFTAMVDYARPVNPQFSSFVFFLWLWLWYTWARNPLGHLRFVAGAALLGLMVYVYPYAWMLGIGIVGLTFLASLFPRFRQQGMSPVRAGIYAGVSLFFTIPYWINFYRAFTHPVYEALQRRYGFYASREPIWSDLLFFDLLFLLVLYWRRKKDETFCLLLSFIAVIALLTNQQVITGLRFYPGHWHWYYTTPLTIFLLIWGMLALLRHLRWLRSAVAAIIIMGSFTIGIAKQTTAFARLRASAEGEQRFAAPLQWLETHTQKDTVVMANGIFNELLPAYTHANAYFSRWGEFYLVPHERFRDRMFARLYLDGADEENIDQFVTGDRKDVYEYLFGRYRLRKGECEGGCFDVAELRRVKEEYLAWRADVDFEAFLKRYRLDYAIWDTQTNASWQLDQYPFFEFVTEVNGIRVYKFHSPS</sequence>
<feature type="transmembrane region" description="Helical" evidence="1">
    <location>
        <begin position="125"/>
        <end position="149"/>
    </location>
</feature>
<feature type="transmembrane region" description="Helical" evidence="1">
    <location>
        <begin position="169"/>
        <end position="188"/>
    </location>
</feature>
<organism evidence="2 3">
    <name type="scientific">Candidatus Uhrbacteria bacterium RIFCSPLOWO2_02_FULL_49_11</name>
    <dbReference type="NCBI Taxonomy" id="1802409"/>
    <lineage>
        <taxon>Bacteria</taxon>
        <taxon>Candidatus Uhriibacteriota</taxon>
    </lineage>
</organism>
<feature type="transmembrane region" description="Helical" evidence="1">
    <location>
        <begin position="368"/>
        <end position="387"/>
    </location>
</feature>
<gene>
    <name evidence="2" type="ORF">A3I42_03825</name>
</gene>
<comment type="caution">
    <text evidence="2">The sequence shown here is derived from an EMBL/GenBank/DDBJ whole genome shotgun (WGS) entry which is preliminary data.</text>
</comment>
<evidence type="ECO:0000256" key="1">
    <source>
        <dbReference type="SAM" id="Phobius"/>
    </source>
</evidence>
<dbReference type="AlphaFoldDB" id="A0A1F7VAK3"/>
<feature type="transmembrane region" description="Helical" evidence="1">
    <location>
        <begin position="247"/>
        <end position="267"/>
    </location>
</feature>
<feature type="transmembrane region" description="Helical" evidence="1">
    <location>
        <begin position="312"/>
        <end position="332"/>
    </location>
</feature>
<feature type="transmembrane region" description="Helical" evidence="1">
    <location>
        <begin position="218"/>
        <end position="235"/>
    </location>
</feature>
<evidence type="ECO:0000313" key="2">
    <source>
        <dbReference type="EMBL" id="OGL87580.1"/>
    </source>
</evidence>
<feature type="transmembrane region" description="Helical" evidence="1">
    <location>
        <begin position="287"/>
        <end position="305"/>
    </location>
</feature>
<keyword evidence="1" id="KW-0472">Membrane</keyword>
<feature type="transmembrane region" description="Helical" evidence="1">
    <location>
        <begin position="98"/>
        <end position="118"/>
    </location>
</feature>